<dbReference type="RefSeq" id="WP_010852444.1">
    <property type="nucleotide sequence ID" value="NZ_AQHR01000011.1"/>
</dbReference>
<dbReference type="SUPFAM" id="SSF56300">
    <property type="entry name" value="Metallo-dependent phosphatases"/>
    <property type="match status" value="1"/>
</dbReference>
<feature type="signal peptide" evidence="1">
    <location>
        <begin position="1"/>
        <end position="19"/>
    </location>
</feature>
<protein>
    <submittedName>
        <fullName evidence="2">Uncharacterized protein</fullName>
    </submittedName>
</protein>
<dbReference type="Proteomes" id="UP000013909">
    <property type="component" value="Unassembled WGS sequence"/>
</dbReference>
<dbReference type="STRING" id="1232681.ADIS_0292"/>
<keyword evidence="1" id="KW-0732">Signal</keyword>
<evidence type="ECO:0000313" key="2">
    <source>
        <dbReference type="EMBL" id="EON79183.1"/>
    </source>
</evidence>
<comment type="caution">
    <text evidence="2">The sequence shown here is derived from an EMBL/GenBank/DDBJ whole genome shotgun (WGS) entry which is preliminary data.</text>
</comment>
<organism evidence="2 3">
    <name type="scientific">Lunatimonas lonarensis</name>
    <dbReference type="NCBI Taxonomy" id="1232681"/>
    <lineage>
        <taxon>Bacteria</taxon>
        <taxon>Pseudomonadati</taxon>
        <taxon>Bacteroidota</taxon>
        <taxon>Cytophagia</taxon>
        <taxon>Cytophagales</taxon>
        <taxon>Cyclobacteriaceae</taxon>
    </lineage>
</organism>
<evidence type="ECO:0000313" key="3">
    <source>
        <dbReference type="Proteomes" id="UP000013909"/>
    </source>
</evidence>
<accession>R7ZYR3</accession>
<dbReference type="EMBL" id="AQHR01000011">
    <property type="protein sequence ID" value="EON79183.1"/>
    <property type="molecule type" value="Genomic_DNA"/>
</dbReference>
<dbReference type="Gene3D" id="3.60.21.10">
    <property type="match status" value="1"/>
</dbReference>
<evidence type="ECO:0000256" key="1">
    <source>
        <dbReference type="SAM" id="SignalP"/>
    </source>
</evidence>
<name>R7ZYR3_9BACT</name>
<sequence>MITRFHYLLALCLFFYACAPTTDDTFDFMVIGDVPYHLPEDFPRFENMIQAINAHKPAFTIHVGDIKSGSTPCSDEYYERIQAYFGQFEQPLVYTPGDNEWTDCHRPACGAYDPEERLDKLRQLFFSQAQSQGKNPLYLHTQNSYEGFEKFVENALWEANNVSFATIHVVGSNNNLKLDSLALNDEFYEREMASLFWLNRVFDAAIEKNHQGIVIALHAGLNYRSQESSNGHLSFVKLLNERVAAFDKPILLLYGDFHKFAVDKPLVDEKRKVRTNFTQVQTFGDRDMHAVRIRVNPQNPTLFEVYQHFIPGN</sequence>
<dbReference type="PROSITE" id="PS51257">
    <property type="entry name" value="PROKAR_LIPOPROTEIN"/>
    <property type="match status" value="1"/>
</dbReference>
<gene>
    <name evidence="2" type="ORF">ADIS_0292</name>
</gene>
<dbReference type="InterPro" id="IPR029052">
    <property type="entry name" value="Metallo-depent_PP-like"/>
</dbReference>
<dbReference type="OrthoDB" id="58809at2"/>
<reference evidence="2 3" key="1">
    <citation type="submission" date="2013-02" db="EMBL/GenBank/DDBJ databases">
        <title>A novel strain isolated from Lonar lake, Maharashtra, India.</title>
        <authorList>
            <person name="Singh A."/>
        </authorList>
    </citation>
    <scope>NUCLEOTIDE SEQUENCE [LARGE SCALE GENOMIC DNA]</scope>
    <source>
        <strain evidence="2 3">AK24</strain>
    </source>
</reference>
<dbReference type="AlphaFoldDB" id="R7ZYR3"/>
<proteinExistence type="predicted"/>
<dbReference type="CDD" id="cd00838">
    <property type="entry name" value="MPP_superfamily"/>
    <property type="match status" value="1"/>
</dbReference>
<feature type="chain" id="PRO_5004451882" evidence="1">
    <location>
        <begin position="20"/>
        <end position="313"/>
    </location>
</feature>
<keyword evidence="3" id="KW-1185">Reference proteome</keyword>